<feature type="transmembrane region" description="Helical" evidence="1">
    <location>
        <begin position="41"/>
        <end position="59"/>
    </location>
</feature>
<evidence type="ECO:0000256" key="1">
    <source>
        <dbReference type="SAM" id="Phobius"/>
    </source>
</evidence>
<protein>
    <submittedName>
        <fullName evidence="2">Uncharacterized protein</fullName>
    </submittedName>
</protein>
<evidence type="ECO:0000313" key="3">
    <source>
        <dbReference type="Proteomes" id="UP001549184"/>
    </source>
</evidence>
<dbReference type="EMBL" id="JBEPMU010000003">
    <property type="protein sequence ID" value="MET3652598.1"/>
    <property type="molecule type" value="Genomic_DNA"/>
</dbReference>
<accession>A0ABV2JXT4</accession>
<feature type="transmembrane region" description="Helical" evidence="1">
    <location>
        <begin position="79"/>
        <end position="104"/>
    </location>
</feature>
<dbReference type="RefSeq" id="WP_354013999.1">
    <property type="nucleotide sequence ID" value="NZ_JBEPMU010000003.1"/>
</dbReference>
<keyword evidence="3" id="KW-1185">Reference proteome</keyword>
<name>A0ABV2JXT4_9GAMM</name>
<keyword evidence="1" id="KW-1133">Transmembrane helix</keyword>
<feature type="transmembrane region" description="Helical" evidence="1">
    <location>
        <begin position="6"/>
        <end position="32"/>
    </location>
</feature>
<evidence type="ECO:0000313" key="2">
    <source>
        <dbReference type="EMBL" id="MET3652598.1"/>
    </source>
</evidence>
<reference evidence="2 3" key="1">
    <citation type="submission" date="2024-06" db="EMBL/GenBank/DDBJ databases">
        <title>Sorghum-associated microbial communities from plants grown in Nebraska, USA.</title>
        <authorList>
            <person name="Schachtman D."/>
        </authorList>
    </citation>
    <scope>NUCLEOTIDE SEQUENCE [LARGE SCALE GENOMIC DNA]</scope>
    <source>
        <strain evidence="2 3">1073</strain>
    </source>
</reference>
<gene>
    <name evidence="2" type="ORF">ABIC75_002330</name>
</gene>
<organism evidence="2 3">
    <name type="scientific">Dyella japonica</name>
    <dbReference type="NCBI Taxonomy" id="231455"/>
    <lineage>
        <taxon>Bacteria</taxon>
        <taxon>Pseudomonadati</taxon>
        <taxon>Pseudomonadota</taxon>
        <taxon>Gammaproteobacteria</taxon>
        <taxon>Lysobacterales</taxon>
        <taxon>Rhodanobacteraceae</taxon>
        <taxon>Dyella</taxon>
    </lineage>
</organism>
<keyword evidence="1" id="KW-0472">Membrane</keyword>
<dbReference type="Proteomes" id="UP001549184">
    <property type="component" value="Unassembled WGS sequence"/>
</dbReference>
<sequence>MEDITLIYTMLLGHGPMFAACVAGVVVALIWWPKAPLPAKLVLIACVLELLLIGVSTWMSGWYVPHMMRNGVPMAKLSITISAISIGTSVLGAVLFGLLIWAAFTGRRSAISTPR</sequence>
<keyword evidence="1" id="KW-0812">Transmembrane</keyword>
<comment type="caution">
    <text evidence="2">The sequence shown here is derived from an EMBL/GenBank/DDBJ whole genome shotgun (WGS) entry which is preliminary data.</text>
</comment>
<proteinExistence type="predicted"/>